<dbReference type="GO" id="GO:0009279">
    <property type="term" value="C:cell outer membrane"/>
    <property type="evidence" value="ECO:0007669"/>
    <property type="project" value="InterPro"/>
</dbReference>
<name>R8YMS8_ACIPI</name>
<comment type="caution">
    <text evidence="2">The sequence shown here is derived from an EMBL/GenBank/DDBJ whole genome shotgun (WGS) entry which is preliminary data.</text>
</comment>
<organism evidence="2 3">
    <name type="scientific">Acinetobacter pittii ANC 4050</name>
    <dbReference type="NCBI Taxonomy" id="1217691"/>
    <lineage>
        <taxon>Bacteria</taxon>
        <taxon>Pseudomonadati</taxon>
        <taxon>Pseudomonadota</taxon>
        <taxon>Gammaproteobacteria</taxon>
        <taxon>Moraxellales</taxon>
        <taxon>Moraxellaceae</taxon>
        <taxon>Acinetobacter</taxon>
        <taxon>Acinetobacter calcoaceticus/baumannii complex</taxon>
    </lineage>
</organism>
<accession>R8YMS8</accession>
<protein>
    <recommendedName>
        <fullName evidence="4">Omptin family outer membrane protease</fullName>
    </recommendedName>
</protein>
<dbReference type="RefSeq" id="WP_016141511.1">
    <property type="nucleotide sequence ID" value="NZ_KB976987.1"/>
</dbReference>
<dbReference type="AlphaFoldDB" id="R8YMS8"/>
<dbReference type="GO" id="GO:0006508">
    <property type="term" value="P:proteolysis"/>
    <property type="evidence" value="ECO:0007669"/>
    <property type="project" value="InterPro"/>
</dbReference>
<dbReference type="PIRSF" id="PIRSF001522">
    <property type="entry name" value="Peptidase_A26"/>
    <property type="match status" value="1"/>
</dbReference>
<dbReference type="PATRIC" id="fig|1217691.3.peg.1484"/>
<evidence type="ECO:0000256" key="1">
    <source>
        <dbReference type="PIRSR" id="PIRSR001522-1"/>
    </source>
</evidence>
<dbReference type="EMBL" id="APQM01000007">
    <property type="protein sequence ID" value="EOQ68782.1"/>
    <property type="molecule type" value="Genomic_DNA"/>
</dbReference>
<dbReference type="Pfam" id="PF01278">
    <property type="entry name" value="Omptin"/>
    <property type="match status" value="1"/>
</dbReference>
<dbReference type="InterPro" id="IPR020080">
    <property type="entry name" value="OM_adhesin/peptidase_omptin"/>
</dbReference>
<feature type="active site" evidence="1">
    <location>
        <position position="265"/>
    </location>
</feature>
<sequence length="348" mass="39311">MIFIIIFFVIGFTKISFGISFISYFGNLKLKKYSLIFATLASCSVQANTDSQWTHFTPSNVSASLSSGILNGGKARELVLADTEKVSQLDWEMKNAPIVKADLSWQFLPWLAFNAKGWTTVSSNKTTMDDYDWLDEEDSNLVTDWSHHPNTKLNHANEFDLNFQGLIFNQPSLKVSGLVGYQESRFSWNASGGTYHYSSKDEEGNYIPDSAQSNEGEFEPGYMLIGYQQKFSVPYFGLAAQYIYKNFELNGLVKYSPWAKAKDFDNHYERSFVSTNNAKRSDYYGATVNVGYNVIPGTKLFTEFNWNEYKLAKAQTWQDVDGEQGYSGATGGISNKHYTLSVGVKHTF</sequence>
<evidence type="ECO:0000313" key="2">
    <source>
        <dbReference type="EMBL" id="EOQ68782.1"/>
    </source>
</evidence>
<dbReference type="SUPFAM" id="SSF69917">
    <property type="entry name" value="OMPT-like"/>
    <property type="match status" value="1"/>
</dbReference>
<feature type="active site" evidence="1">
    <location>
        <position position="132"/>
    </location>
</feature>
<dbReference type="HOGENOM" id="CLU_063041_1_0_6"/>
<proteinExistence type="predicted"/>
<dbReference type="Gene3D" id="2.40.128.90">
    <property type="entry name" value="OMPT-like"/>
    <property type="match status" value="1"/>
</dbReference>
<feature type="active site" evidence="1">
    <location>
        <position position="130"/>
    </location>
</feature>
<feature type="active site" evidence="1">
    <location>
        <position position="267"/>
    </location>
</feature>
<dbReference type="InterPro" id="IPR000036">
    <property type="entry name" value="Peptidase_A26_omptin"/>
</dbReference>
<dbReference type="OrthoDB" id="2112810at2"/>
<reference evidence="2 3" key="1">
    <citation type="submission" date="2013-02" db="EMBL/GenBank/DDBJ databases">
        <title>The Genome Sequence of Acinetobacter sp. ANC 4050.</title>
        <authorList>
            <consortium name="The Broad Institute Genome Sequencing Platform"/>
            <consortium name="The Broad Institute Genome Sequencing Center for Infectious Disease"/>
            <person name="Cerqueira G."/>
            <person name="Feldgarden M."/>
            <person name="Courvalin P."/>
            <person name="Perichon B."/>
            <person name="Grillot-Courvalin C."/>
            <person name="Clermont D."/>
            <person name="Rocha E."/>
            <person name="Yoon E.-J."/>
            <person name="Nemec A."/>
            <person name="Walker B."/>
            <person name="Young S.K."/>
            <person name="Zeng Q."/>
            <person name="Gargeya S."/>
            <person name="Fitzgerald M."/>
            <person name="Haas B."/>
            <person name="Abouelleil A."/>
            <person name="Alvarado L."/>
            <person name="Arachchi H.M."/>
            <person name="Berlin A.M."/>
            <person name="Chapman S.B."/>
            <person name="Dewar J."/>
            <person name="Goldberg J."/>
            <person name="Griggs A."/>
            <person name="Gujja S."/>
            <person name="Hansen M."/>
            <person name="Howarth C."/>
            <person name="Imamovic A."/>
            <person name="Larimer J."/>
            <person name="McCowan C."/>
            <person name="Murphy C."/>
            <person name="Neiman D."/>
            <person name="Pearson M."/>
            <person name="Priest M."/>
            <person name="Roberts A."/>
            <person name="Saif S."/>
            <person name="Shea T."/>
            <person name="Sisk P."/>
            <person name="Sykes S."/>
            <person name="Wortman J."/>
            <person name="Nusbaum C."/>
            <person name="Birren B."/>
        </authorList>
    </citation>
    <scope>NUCLEOTIDE SEQUENCE [LARGE SCALE GENOMIC DNA]</scope>
    <source>
        <strain evidence="2 3">ANC 4050</strain>
    </source>
</reference>
<dbReference type="PRINTS" id="PR00482">
    <property type="entry name" value="OMPTIN"/>
</dbReference>
<gene>
    <name evidence="2" type="ORF">F931_01499</name>
</gene>
<evidence type="ECO:0000313" key="3">
    <source>
        <dbReference type="Proteomes" id="UP000014024"/>
    </source>
</evidence>
<dbReference type="Proteomes" id="UP000014024">
    <property type="component" value="Unassembled WGS sequence"/>
</dbReference>
<evidence type="ECO:0008006" key="4">
    <source>
        <dbReference type="Google" id="ProtNLM"/>
    </source>
</evidence>
<dbReference type="InterPro" id="IPR053724">
    <property type="entry name" value="OMP_A26_sf"/>
</dbReference>
<dbReference type="GO" id="GO:0004190">
    <property type="term" value="F:aspartic-type endopeptidase activity"/>
    <property type="evidence" value="ECO:0007669"/>
    <property type="project" value="InterPro"/>
</dbReference>